<dbReference type="PANTHER" id="PTHR12585:SF69">
    <property type="entry name" value="FI11703P"/>
    <property type="match status" value="1"/>
</dbReference>
<feature type="region of interest" description="Disordered" evidence="1">
    <location>
        <begin position="345"/>
        <end position="427"/>
    </location>
</feature>
<dbReference type="SUPFAM" id="SSF46785">
    <property type="entry name" value="Winged helix' DNA-binding domain"/>
    <property type="match status" value="1"/>
</dbReference>
<evidence type="ECO:0000259" key="2">
    <source>
        <dbReference type="Pfam" id="PF04824"/>
    </source>
</evidence>
<keyword evidence="4" id="KW-1185">Reference proteome</keyword>
<dbReference type="InterPro" id="IPR039781">
    <property type="entry name" value="Rad21/Rec8-like"/>
</dbReference>
<organism evidence="3 4">
    <name type="scientific">Blyttiomyces helicus</name>
    <dbReference type="NCBI Taxonomy" id="388810"/>
    <lineage>
        <taxon>Eukaryota</taxon>
        <taxon>Fungi</taxon>
        <taxon>Fungi incertae sedis</taxon>
        <taxon>Chytridiomycota</taxon>
        <taxon>Chytridiomycota incertae sedis</taxon>
        <taxon>Chytridiomycetes</taxon>
        <taxon>Chytridiomycetes incertae sedis</taxon>
        <taxon>Blyttiomyces</taxon>
    </lineage>
</organism>
<evidence type="ECO:0000313" key="3">
    <source>
        <dbReference type="EMBL" id="RKO86029.1"/>
    </source>
</evidence>
<feature type="compositionally biased region" description="Low complexity" evidence="1">
    <location>
        <begin position="345"/>
        <end position="354"/>
    </location>
</feature>
<feature type="domain" description="Rad21/Rec8-like protein C-terminal eukaryotic" evidence="2">
    <location>
        <begin position="529"/>
        <end position="571"/>
    </location>
</feature>
<dbReference type="EMBL" id="KZ998538">
    <property type="protein sequence ID" value="RKO86029.1"/>
    <property type="molecule type" value="Genomic_DNA"/>
</dbReference>
<evidence type="ECO:0000256" key="1">
    <source>
        <dbReference type="SAM" id="MobiDB-lite"/>
    </source>
</evidence>
<dbReference type="GO" id="GO:0007062">
    <property type="term" value="P:sister chromatid cohesion"/>
    <property type="evidence" value="ECO:0007669"/>
    <property type="project" value="InterPro"/>
</dbReference>
<dbReference type="InterPro" id="IPR036390">
    <property type="entry name" value="WH_DNA-bd_sf"/>
</dbReference>
<feature type="compositionally biased region" description="Acidic residues" evidence="1">
    <location>
        <begin position="460"/>
        <end position="479"/>
    </location>
</feature>
<sequence>MPDDHAVANFNAINMPDTINEFDILLPEAPLTLALLQAPASVEEEAPPSSQSLNVAASQDITLEQTFALTFSAGADEEIRDMFGIAVDPTTNPEEDQWNLDFGLDPEPPRNDEISANDEDSMEIEVGRDAMRDRSFSPILQEESFGDIETGLVDPTAEKDAGDTSFQSIHDPPMGDGDSLSMGPRSKHPSRPGEDDLFPGVDIQLPELDQPNDAGDENLFPTPADVTAREPAEHDAESAGLEAADPEPSVQTAVQQAKKKAQARKRKWIVDDEIELPGKSIQEQLRDTSDICRNEQYVPISRQMQRFAEIRSQGVAYFLDNHPDDMPPELQILFANRWRDVVPVVDPVTDSPRVSPKKRRRAASTPNEEREDSKRLDDAPIHYDEPRDDFEANPATGDDNSFNPPTFDDTLTFDDPLAHATDDNGVPDGLLDLDAAREEFELGLLRDGEAVKKRRRGGVEEEPLEDENTEEANADEALIDEPDIFNFDESADTPNENGLSRSTVRTIKVLQASFGQQETAGTKTVRYSDMTASARRPEAVRFFFELLVLKTKNMVDVKQEEAFGDIEISPKDGLYAQNLTGSASLDANPLSPSLGAH</sequence>
<feature type="region of interest" description="Disordered" evidence="1">
    <location>
        <begin position="444"/>
        <end position="479"/>
    </location>
</feature>
<feature type="region of interest" description="Disordered" evidence="1">
    <location>
        <begin position="134"/>
        <end position="249"/>
    </location>
</feature>
<feature type="compositionally biased region" description="Low complexity" evidence="1">
    <location>
        <begin position="404"/>
        <end position="415"/>
    </location>
</feature>
<dbReference type="Proteomes" id="UP000269721">
    <property type="component" value="Unassembled WGS sequence"/>
</dbReference>
<dbReference type="OrthoDB" id="10071381at2759"/>
<dbReference type="GO" id="GO:1990414">
    <property type="term" value="P:replication-born double-strand break repair via sister chromatid exchange"/>
    <property type="evidence" value="ECO:0007669"/>
    <property type="project" value="TreeGrafter"/>
</dbReference>
<dbReference type="AlphaFoldDB" id="A0A4P9W1H5"/>
<dbReference type="InterPro" id="IPR023093">
    <property type="entry name" value="ScpA-like_C"/>
</dbReference>
<dbReference type="GO" id="GO:0003682">
    <property type="term" value="F:chromatin binding"/>
    <property type="evidence" value="ECO:0007669"/>
    <property type="project" value="TreeGrafter"/>
</dbReference>
<feature type="compositionally biased region" description="Basic and acidic residues" evidence="1">
    <location>
        <begin position="367"/>
        <end position="385"/>
    </location>
</feature>
<name>A0A4P9W1H5_9FUNG</name>
<protein>
    <recommendedName>
        <fullName evidence="2">Rad21/Rec8-like protein C-terminal eukaryotic domain-containing protein</fullName>
    </recommendedName>
</protein>
<dbReference type="PANTHER" id="PTHR12585">
    <property type="entry name" value="SCC1 / RAD21 FAMILY MEMBER"/>
    <property type="match status" value="1"/>
</dbReference>
<dbReference type="Pfam" id="PF04824">
    <property type="entry name" value="Rad21_Rec8"/>
    <property type="match status" value="1"/>
</dbReference>
<feature type="compositionally biased region" description="Basic and acidic residues" evidence="1">
    <location>
        <begin position="227"/>
        <end position="237"/>
    </location>
</feature>
<accession>A0A4P9W1H5</accession>
<proteinExistence type="predicted"/>
<dbReference type="Gene3D" id="1.10.10.580">
    <property type="entry name" value="Structural maintenance of chromosome 1. Chain E"/>
    <property type="match status" value="1"/>
</dbReference>
<dbReference type="InterPro" id="IPR006909">
    <property type="entry name" value="Rad21/Rec8_C_eu"/>
</dbReference>
<gene>
    <name evidence="3" type="ORF">BDK51DRAFT_32011</name>
</gene>
<dbReference type="GO" id="GO:0008278">
    <property type="term" value="C:cohesin complex"/>
    <property type="evidence" value="ECO:0007669"/>
    <property type="project" value="InterPro"/>
</dbReference>
<evidence type="ECO:0000313" key="4">
    <source>
        <dbReference type="Proteomes" id="UP000269721"/>
    </source>
</evidence>
<reference evidence="4" key="1">
    <citation type="journal article" date="2018" name="Nat. Microbiol.">
        <title>Leveraging single-cell genomics to expand the fungal tree of life.</title>
        <authorList>
            <person name="Ahrendt S.R."/>
            <person name="Quandt C.A."/>
            <person name="Ciobanu D."/>
            <person name="Clum A."/>
            <person name="Salamov A."/>
            <person name="Andreopoulos B."/>
            <person name="Cheng J.F."/>
            <person name="Woyke T."/>
            <person name="Pelin A."/>
            <person name="Henrissat B."/>
            <person name="Reynolds N.K."/>
            <person name="Benny G.L."/>
            <person name="Smith M.E."/>
            <person name="James T.Y."/>
            <person name="Grigoriev I.V."/>
        </authorList>
    </citation>
    <scope>NUCLEOTIDE SEQUENCE [LARGE SCALE GENOMIC DNA]</scope>
</reference>